<feature type="domain" description="Htaa" evidence="1">
    <location>
        <begin position="4"/>
        <end position="142"/>
    </location>
</feature>
<gene>
    <name evidence="2" type="ORF">N24_0191</name>
</gene>
<proteinExistence type="predicted"/>
<dbReference type="AlphaFoldDB" id="A0A160PNN5"/>
<sequence length="144" mass="16095">MHILEWGVKESFRAYFERLPDHNYALSGGSKMLIDGRFQFPGLSADAQCLQFHGEIRMTGHHGALSLQIADPIIEFHNADTAMLSAVVDEENAQPYRLVIAALSKKSEDAHSIIFDTHLANDGQFLFMGNYFAGDPMDPVTIRK</sequence>
<dbReference type="InterPro" id="IPR007331">
    <property type="entry name" value="Htaa"/>
</dbReference>
<reference evidence="2 3" key="1">
    <citation type="submission" date="2016-02" db="EMBL/GenBank/DDBJ databases">
        <title>Corynebacterium glutamicum N24 whole genome sequencing project.</title>
        <authorList>
            <person name="Matsutani M."/>
            <person name="Nangtapong N."/>
            <person name="Yakushi T."/>
            <person name="Matsushita K."/>
        </authorList>
    </citation>
    <scope>NUCLEOTIDE SEQUENCE [LARGE SCALE GENOMIC DNA]</scope>
    <source>
        <strain evidence="2 3">N24</strain>
    </source>
</reference>
<name>A0A160PNN5_9CORY</name>
<accession>A0A160PNN5</accession>
<keyword evidence="3" id="KW-1185">Reference proteome</keyword>
<evidence type="ECO:0000313" key="3">
    <source>
        <dbReference type="Proteomes" id="UP000218244"/>
    </source>
</evidence>
<evidence type="ECO:0000259" key="1">
    <source>
        <dbReference type="Pfam" id="PF04213"/>
    </source>
</evidence>
<evidence type="ECO:0000313" key="2">
    <source>
        <dbReference type="EMBL" id="BAU94453.1"/>
    </source>
</evidence>
<dbReference type="EMBL" id="AP017369">
    <property type="protein sequence ID" value="BAU94453.1"/>
    <property type="molecule type" value="Genomic_DNA"/>
</dbReference>
<dbReference type="RefSeq" id="WP_096459535.1">
    <property type="nucleotide sequence ID" value="NZ_AP017369.1"/>
</dbReference>
<dbReference type="Proteomes" id="UP000218244">
    <property type="component" value="Chromosome"/>
</dbReference>
<dbReference type="KEGG" id="csur:N24_0191"/>
<organism evidence="2 3">
    <name type="scientific">Corynebacterium suranareeae</name>
    <dbReference type="NCBI Taxonomy" id="2506452"/>
    <lineage>
        <taxon>Bacteria</taxon>
        <taxon>Bacillati</taxon>
        <taxon>Actinomycetota</taxon>
        <taxon>Actinomycetes</taxon>
        <taxon>Mycobacteriales</taxon>
        <taxon>Corynebacteriaceae</taxon>
        <taxon>Corynebacterium</taxon>
    </lineage>
</organism>
<protein>
    <recommendedName>
        <fullName evidence="1">Htaa domain-containing protein</fullName>
    </recommendedName>
</protein>
<dbReference type="Pfam" id="PF04213">
    <property type="entry name" value="HtaA"/>
    <property type="match status" value="1"/>
</dbReference>